<dbReference type="EC" id="2.1.1.-" evidence="5"/>
<keyword evidence="2 5" id="KW-0808">Transferase</keyword>
<dbReference type="FunFam" id="3.40.1280.10:FF:000015">
    <property type="entry name" value="Putative tRNA/rRNA methyltransferase"/>
    <property type="match status" value="1"/>
</dbReference>
<evidence type="ECO:0000256" key="1">
    <source>
        <dbReference type="ARBA" id="ARBA00022603"/>
    </source>
</evidence>
<dbReference type="Pfam" id="PF08032">
    <property type="entry name" value="SpoU_sub_bind"/>
    <property type="match status" value="1"/>
</dbReference>
<reference evidence="5" key="1">
    <citation type="submission" date="2015-08" db="EMBL/GenBank/DDBJ databases">
        <authorList>
            <person name="Babu N.S."/>
            <person name="Beckwith C.J."/>
            <person name="Beseler K.G."/>
            <person name="Brison A."/>
            <person name="Carone J.V."/>
            <person name="Caskin T.P."/>
            <person name="Diamond M."/>
            <person name="Durham M.E."/>
            <person name="Foxe J.M."/>
            <person name="Go M."/>
            <person name="Henderson B.A."/>
            <person name="Jones I.B."/>
            <person name="McGettigan J.A."/>
            <person name="Micheletti S.J."/>
            <person name="Nasrallah M.E."/>
            <person name="Ortiz D."/>
            <person name="Piller C.R."/>
            <person name="Privatt S.R."/>
            <person name="Schneider S.L."/>
            <person name="Sharp S."/>
            <person name="Smith T.C."/>
            <person name="Stanton J.D."/>
            <person name="Ullery H.E."/>
            <person name="Wilson R.J."/>
            <person name="Serrano M.G."/>
            <person name="Buck G."/>
            <person name="Lee V."/>
            <person name="Wang Y."/>
            <person name="Carvalho R."/>
            <person name="Voegtly L."/>
            <person name="Shi R."/>
            <person name="Duckworth R."/>
            <person name="Johnson A."/>
            <person name="Loviza R."/>
            <person name="Walstead R."/>
            <person name="Shah Z."/>
            <person name="Kiflezghi M."/>
            <person name="Wade K."/>
            <person name="Ball S.L."/>
            <person name="Bradley K.W."/>
            <person name="Asai D.J."/>
            <person name="Bowman C.A."/>
            <person name="Russell D.A."/>
            <person name="Pope W.H."/>
            <person name="Jacobs-Sera D."/>
            <person name="Hendrix R.W."/>
            <person name="Hatfull G.F."/>
        </authorList>
    </citation>
    <scope>NUCLEOTIDE SEQUENCE</scope>
</reference>
<dbReference type="Pfam" id="PF00588">
    <property type="entry name" value="SpoU_methylase"/>
    <property type="match status" value="1"/>
</dbReference>
<evidence type="ECO:0000259" key="4">
    <source>
        <dbReference type="SMART" id="SM00967"/>
    </source>
</evidence>
<evidence type="ECO:0000256" key="2">
    <source>
        <dbReference type="ARBA" id="ARBA00022679"/>
    </source>
</evidence>
<accession>A0A2P2C0H3</accession>
<dbReference type="GO" id="GO:0006396">
    <property type="term" value="P:RNA processing"/>
    <property type="evidence" value="ECO:0007669"/>
    <property type="project" value="InterPro"/>
</dbReference>
<sequence length="315" mass="32815">MAGNSQRKGSIKKTGKGNPTAGSGGRVKRALEGRGPTPKAKDRPNHKVYKENARVERNNSARPKRKVIGGEAEWVAGRNSVVEALRAHMPITAIYVAEGAERDARLREAFKLAAEAGLNLMEVPRSEMDRMTGGAVHQGLAARVPAYAYAHPNDFLDAAAAAKEPALIVALDQVTDPRNLGAVVRSAAGFGAHGVLIPERRAAGMTASAWKTSAGAAARVPVAQAVNLVRQLKAYQDAGCMVIGLAADGDVSLPDLDLADGPIVVVVGSEGKGLGRLVTETCDQLVSIPMSHQLESLNAGVAASVALYAIAQARA</sequence>
<gene>
    <name evidence="5" type="ORF">NOCA2270119</name>
</gene>
<feature type="region of interest" description="Disordered" evidence="3">
    <location>
        <begin position="1"/>
        <end position="63"/>
    </location>
</feature>
<dbReference type="GO" id="GO:0003723">
    <property type="term" value="F:RNA binding"/>
    <property type="evidence" value="ECO:0007669"/>
    <property type="project" value="InterPro"/>
</dbReference>
<dbReference type="InterPro" id="IPR029026">
    <property type="entry name" value="tRNA_m1G_MTases_N"/>
</dbReference>
<dbReference type="NCBIfam" id="TIGR00186">
    <property type="entry name" value="rRNA_methyl_3"/>
    <property type="match status" value="1"/>
</dbReference>
<dbReference type="SUPFAM" id="SSF55315">
    <property type="entry name" value="L30e-like"/>
    <property type="match status" value="1"/>
</dbReference>
<dbReference type="Gene3D" id="3.30.1330.30">
    <property type="match status" value="1"/>
</dbReference>
<dbReference type="CDD" id="cd18103">
    <property type="entry name" value="SpoU-like_RlmB"/>
    <property type="match status" value="1"/>
</dbReference>
<evidence type="ECO:0000313" key="5">
    <source>
        <dbReference type="EMBL" id="CUR55484.1"/>
    </source>
</evidence>
<feature type="domain" description="RNA 2-O ribose methyltransferase substrate binding" evidence="4">
    <location>
        <begin position="74"/>
        <end position="150"/>
    </location>
</feature>
<protein>
    <submittedName>
        <fullName evidence="5">Uncharacterized tRNA/rRNA methyltransferase Mkms_4822</fullName>
        <ecNumber evidence="5">2.1.1.-</ecNumber>
    </submittedName>
</protein>
<name>A0A2P2C0H3_9ZZZZ</name>
<dbReference type="AlphaFoldDB" id="A0A2P2C0H3"/>
<proteinExistence type="predicted"/>
<dbReference type="EMBL" id="CZKA01000020">
    <property type="protein sequence ID" value="CUR55484.1"/>
    <property type="molecule type" value="Genomic_DNA"/>
</dbReference>
<dbReference type="InterPro" id="IPR029064">
    <property type="entry name" value="Ribosomal_eL30-like_sf"/>
</dbReference>
<dbReference type="InterPro" id="IPR013123">
    <property type="entry name" value="SpoU_subst-bd"/>
</dbReference>
<dbReference type="GO" id="GO:0032259">
    <property type="term" value="P:methylation"/>
    <property type="evidence" value="ECO:0007669"/>
    <property type="project" value="UniProtKB-KW"/>
</dbReference>
<dbReference type="InterPro" id="IPR029028">
    <property type="entry name" value="Alpha/beta_knot_MTases"/>
</dbReference>
<dbReference type="PANTHER" id="PTHR46429:SF1">
    <property type="entry name" value="23S RRNA (GUANOSINE-2'-O-)-METHYLTRANSFERASE RLMB"/>
    <property type="match status" value="1"/>
</dbReference>
<dbReference type="InterPro" id="IPR001537">
    <property type="entry name" value="SpoU_MeTrfase"/>
</dbReference>
<feature type="compositionally biased region" description="Basic and acidic residues" evidence="3">
    <location>
        <begin position="39"/>
        <end position="59"/>
    </location>
</feature>
<keyword evidence="1 5" id="KW-0489">Methyltransferase</keyword>
<dbReference type="InterPro" id="IPR004441">
    <property type="entry name" value="rRNA_MeTrfase_TrmH"/>
</dbReference>
<dbReference type="GO" id="GO:0005829">
    <property type="term" value="C:cytosol"/>
    <property type="evidence" value="ECO:0007669"/>
    <property type="project" value="TreeGrafter"/>
</dbReference>
<evidence type="ECO:0000256" key="3">
    <source>
        <dbReference type="SAM" id="MobiDB-lite"/>
    </source>
</evidence>
<dbReference type="PANTHER" id="PTHR46429">
    <property type="entry name" value="23S RRNA (GUANOSINE-2'-O-)-METHYLTRANSFERASE RLMB"/>
    <property type="match status" value="1"/>
</dbReference>
<dbReference type="Gene3D" id="3.40.1280.10">
    <property type="match status" value="1"/>
</dbReference>
<organism evidence="5">
    <name type="scientific">metagenome</name>
    <dbReference type="NCBI Taxonomy" id="256318"/>
    <lineage>
        <taxon>unclassified sequences</taxon>
        <taxon>metagenomes</taxon>
    </lineage>
</organism>
<dbReference type="SMART" id="SM00967">
    <property type="entry name" value="SpoU_sub_bind"/>
    <property type="match status" value="1"/>
</dbReference>
<dbReference type="SUPFAM" id="SSF75217">
    <property type="entry name" value="alpha/beta knot"/>
    <property type="match status" value="1"/>
</dbReference>
<dbReference type="GO" id="GO:0008173">
    <property type="term" value="F:RNA methyltransferase activity"/>
    <property type="evidence" value="ECO:0007669"/>
    <property type="project" value="InterPro"/>
</dbReference>